<sequence>MIRKLPVFKFVEENSVAHRTYQRPKIDIYNNQKEYVYRKLLPTILSMHSAEELLSTNKTFRSVGIVVRNLTKFLTTILLLNENILSSAWWSAQDNLLHTTSSTWLLNNKLLSRLLLFSKLILKLLNTTSTTHCINLGTN</sequence>
<accession>A0A914MJT1</accession>
<name>A0A914MJT1_MELIC</name>
<dbReference type="AlphaFoldDB" id="A0A914MJT1"/>
<proteinExistence type="predicted"/>
<keyword evidence="1" id="KW-1185">Reference proteome</keyword>
<evidence type="ECO:0000313" key="1">
    <source>
        <dbReference type="Proteomes" id="UP000887563"/>
    </source>
</evidence>
<protein>
    <submittedName>
        <fullName evidence="2">Uncharacterized protein</fullName>
    </submittedName>
</protein>
<reference evidence="2" key="1">
    <citation type="submission" date="2022-11" db="UniProtKB">
        <authorList>
            <consortium name="WormBaseParasite"/>
        </authorList>
    </citation>
    <scope>IDENTIFICATION</scope>
</reference>
<organism evidence="1 2">
    <name type="scientific">Meloidogyne incognita</name>
    <name type="common">Southern root-knot nematode worm</name>
    <name type="synonym">Oxyuris incognita</name>
    <dbReference type="NCBI Taxonomy" id="6306"/>
    <lineage>
        <taxon>Eukaryota</taxon>
        <taxon>Metazoa</taxon>
        <taxon>Ecdysozoa</taxon>
        <taxon>Nematoda</taxon>
        <taxon>Chromadorea</taxon>
        <taxon>Rhabditida</taxon>
        <taxon>Tylenchina</taxon>
        <taxon>Tylenchomorpha</taxon>
        <taxon>Tylenchoidea</taxon>
        <taxon>Meloidogynidae</taxon>
        <taxon>Meloidogyninae</taxon>
        <taxon>Meloidogyne</taxon>
        <taxon>Meloidogyne incognita group</taxon>
    </lineage>
</organism>
<evidence type="ECO:0000313" key="2">
    <source>
        <dbReference type="WBParaSite" id="Minc3s01854g26784"/>
    </source>
</evidence>
<dbReference type="Proteomes" id="UP000887563">
    <property type="component" value="Unplaced"/>
</dbReference>
<dbReference type="WBParaSite" id="Minc3s01854g26784">
    <property type="protein sequence ID" value="Minc3s01854g26784"/>
    <property type="gene ID" value="Minc3s01854g26784"/>
</dbReference>